<reference evidence="1" key="1">
    <citation type="submission" date="2020-05" db="EMBL/GenBank/DDBJ databases">
        <title>Large-scale comparative analyses of tick genomes elucidate their genetic diversity and vector capacities.</title>
        <authorList>
            <person name="Jia N."/>
            <person name="Wang J."/>
            <person name="Shi W."/>
            <person name="Du L."/>
            <person name="Sun Y."/>
            <person name="Zhan W."/>
            <person name="Jiang J."/>
            <person name="Wang Q."/>
            <person name="Zhang B."/>
            <person name="Ji P."/>
            <person name="Sakyi L.B."/>
            <person name="Cui X."/>
            <person name="Yuan T."/>
            <person name="Jiang B."/>
            <person name="Yang W."/>
            <person name="Lam T.T.-Y."/>
            <person name="Chang Q."/>
            <person name="Ding S."/>
            <person name="Wang X."/>
            <person name="Zhu J."/>
            <person name="Ruan X."/>
            <person name="Zhao L."/>
            <person name="Wei J."/>
            <person name="Que T."/>
            <person name="Du C."/>
            <person name="Cheng J."/>
            <person name="Dai P."/>
            <person name="Han X."/>
            <person name="Huang E."/>
            <person name="Gao Y."/>
            <person name="Liu J."/>
            <person name="Shao H."/>
            <person name="Ye R."/>
            <person name="Li L."/>
            <person name="Wei W."/>
            <person name="Wang X."/>
            <person name="Wang C."/>
            <person name="Yang T."/>
            <person name="Huo Q."/>
            <person name="Li W."/>
            <person name="Guo W."/>
            <person name="Chen H."/>
            <person name="Zhou L."/>
            <person name="Ni X."/>
            <person name="Tian J."/>
            <person name="Zhou Y."/>
            <person name="Sheng Y."/>
            <person name="Liu T."/>
            <person name="Pan Y."/>
            <person name="Xia L."/>
            <person name="Li J."/>
            <person name="Zhao F."/>
            <person name="Cao W."/>
        </authorList>
    </citation>
    <scope>NUCLEOTIDE SEQUENCE</scope>
    <source>
        <strain evidence="1">Dsil-2018</strain>
    </source>
</reference>
<comment type="caution">
    <text evidence="1">The sequence shown here is derived from an EMBL/GenBank/DDBJ whole genome shotgun (WGS) entry which is preliminary data.</text>
</comment>
<organism evidence="1 2">
    <name type="scientific">Dermacentor silvarum</name>
    <name type="common">Tick</name>
    <dbReference type="NCBI Taxonomy" id="543639"/>
    <lineage>
        <taxon>Eukaryota</taxon>
        <taxon>Metazoa</taxon>
        <taxon>Ecdysozoa</taxon>
        <taxon>Arthropoda</taxon>
        <taxon>Chelicerata</taxon>
        <taxon>Arachnida</taxon>
        <taxon>Acari</taxon>
        <taxon>Parasitiformes</taxon>
        <taxon>Ixodida</taxon>
        <taxon>Ixodoidea</taxon>
        <taxon>Ixodidae</taxon>
        <taxon>Rhipicephalinae</taxon>
        <taxon>Dermacentor</taxon>
    </lineage>
</organism>
<proteinExistence type="predicted"/>
<accession>A0ACB8E3Y0</accession>
<name>A0ACB8E3Y0_DERSI</name>
<gene>
    <name evidence="1" type="ORF">HPB49_024358</name>
</gene>
<sequence>MRLLLLSAVAALLALPGALAKCPWSRDLVDLHADCICAYSSTQRLSVQCSPVNFARLMNALHASAQNVPIDLLHINNSTVEALPDGAFAKLDIQSLHLARCQLRQVSERALQGLENSLASLSLPDNRLEEVPVAALRRLASLRQLDLSSNAIRHVPDGAFTGLPLNTLKLADNELNIADDAFAGLQDSLKNLNLKGTGQERVPRAAAQLTSLAFLDLAQNKIASLAPEDLSGMHTLTALNLERNRIVKIDADAFAGINDTLSSLSLLNNLLVEFPGQALATLTELRVLDLGFNGIRNLPDDAFANNPFLTLLALDGNPMATIPLEPFRHLNTTLRGISIGGPYLECDCRMRWIAEWIANKDLQVTSRERNPQYCGKPDHLKRRTFAKIEPSEFICNASTTTPPPPTTTTTITTTTPVTTTTENEPVIPTSTKPPTTTSSTTMMTTTTTSTTTSTTTPSVEPEITSTTVPEPTSVHINELLVAETTTFREPFVSLSESAPDVITYAPEQTDAPAPSQRHASNKHVRPLLSSPRNQDTQAPSSKVPLVPYIVNAQRKDSAVTIEWQSDGESPLGFQVVYRLFGEKIYRHGPTLRPDQRKYTMQSLPTNECLVVCIVNLQDAQDINIDDILPSRCKELKLERYVIAHLDKIIIASSAAVCGIIILAVIIFLCCWRKKQGRSSGPKSRLPLPTSTVHPTIKPTDEWETVSMYSSRSIPRARMYHMDNANGSVNQSFVMDDNRSHISHFSHMPNGYSSKARSTADGQSHRSYSQMSNKYRGLGNPEVRKSQQSLSALSGTHSFLDAHVGPTTRPLPNGKKRVLHNGRLASASSMHSLNEYDSDWNARTENWKDNEVDIYVGQSHVAPSHNKYHHR</sequence>
<evidence type="ECO:0000313" key="2">
    <source>
        <dbReference type="Proteomes" id="UP000821865"/>
    </source>
</evidence>
<protein>
    <submittedName>
        <fullName evidence="1">Uncharacterized protein</fullName>
    </submittedName>
</protein>
<dbReference type="Proteomes" id="UP000821865">
    <property type="component" value="Chromosome 1"/>
</dbReference>
<dbReference type="EMBL" id="CM023470">
    <property type="protein sequence ID" value="KAH7981465.1"/>
    <property type="molecule type" value="Genomic_DNA"/>
</dbReference>
<keyword evidence="2" id="KW-1185">Reference proteome</keyword>
<evidence type="ECO:0000313" key="1">
    <source>
        <dbReference type="EMBL" id="KAH7981465.1"/>
    </source>
</evidence>